<feature type="region of interest" description="Disordered" evidence="1">
    <location>
        <begin position="60"/>
        <end position="83"/>
    </location>
</feature>
<reference evidence="2" key="1">
    <citation type="submission" date="2019-01" db="EMBL/GenBank/DDBJ databases">
        <title>Draft genome sequences of three monokaryotic isolates of the white-rot basidiomycete fungus Dichomitus squalens.</title>
        <authorList>
            <consortium name="DOE Joint Genome Institute"/>
            <person name="Lopez S.C."/>
            <person name="Andreopoulos B."/>
            <person name="Pangilinan J."/>
            <person name="Lipzen A."/>
            <person name="Riley R."/>
            <person name="Ahrendt S."/>
            <person name="Ng V."/>
            <person name="Barry K."/>
            <person name="Daum C."/>
            <person name="Grigoriev I.V."/>
            <person name="Hilden K.S."/>
            <person name="Makela M.R."/>
            <person name="de Vries R.P."/>
        </authorList>
    </citation>
    <scope>NUCLEOTIDE SEQUENCE [LARGE SCALE GENOMIC DNA]</scope>
    <source>
        <strain evidence="2">OM18370.1</strain>
    </source>
</reference>
<dbReference type="AlphaFoldDB" id="A0A4V2JZD6"/>
<sequence length="138" mass="15534">MRHKKPLLGGWVEHCLLNRCLSVPGVILKTEFSMRAGGRKAHQSALDLHIVGCCRVTGFQSSRSGTTVKSTETREQSPGPSKKRVIFRRMDSEELTWGSFAVPPQSPLGALSPLDVWRDTSAMRDRREEKRERMVLAM</sequence>
<feature type="compositionally biased region" description="Polar residues" evidence="1">
    <location>
        <begin position="60"/>
        <end position="70"/>
    </location>
</feature>
<evidence type="ECO:0000313" key="2">
    <source>
        <dbReference type="EMBL" id="TBU24563.1"/>
    </source>
</evidence>
<gene>
    <name evidence="2" type="ORF">BD311DRAFT_555647</name>
</gene>
<organism evidence="2">
    <name type="scientific">Dichomitus squalens</name>
    <dbReference type="NCBI Taxonomy" id="114155"/>
    <lineage>
        <taxon>Eukaryota</taxon>
        <taxon>Fungi</taxon>
        <taxon>Dikarya</taxon>
        <taxon>Basidiomycota</taxon>
        <taxon>Agaricomycotina</taxon>
        <taxon>Agaricomycetes</taxon>
        <taxon>Polyporales</taxon>
        <taxon>Polyporaceae</taxon>
        <taxon>Dichomitus</taxon>
    </lineage>
</organism>
<name>A0A4V2JZD6_9APHY</name>
<proteinExistence type="predicted"/>
<dbReference type="Proteomes" id="UP000292957">
    <property type="component" value="Unassembled WGS sequence"/>
</dbReference>
<accession>A0A4V2JZD6</accession>
<evidence type="ECO:0000256" key="1">
    <source>
        <dbReference type="SAM" id="MobiDB-lite"/>
    </source>
</evidence>
<protein>
    <submittedName>
        <fullName evidence="2">Uncharacterized protein</fullName>
    </submittedName>
</protein>
<dbReference type="EMBL" id="ML143477">
    <property type="protein sequence ID" value="TBU24563.1"/>
    <property type="molecule type" value="Genomic_DNA"/>
</dbReference>